<accession>A0A0U5LB04</accession>
<protein>
    <submittedName>
        <fullName evidence="1">Uncharacterized protein</fullName>
    </submittedName>
</protein>
<dbReference type="Proteomes" id="UP000059419">
    <property type="component" value="Plasmid pEM02"/>
</dbReference>
<gene>
    <name evidence="1" type="ORF">EM595_p1046</name>
</gene>
<evidence type="ECO:0000313" key="1">
    <source>
        <dbReference type="EMBL" id="CUU26293.1"/>
    </source>
</evidence>
<sequence length="33" mass="3663">MMNFRALFTHATDYEPFTQAGAEKDVGALVALF</sequence>
<organism evidence="1 2">
    <name type="scientific">Duffyella gerundensis</name>
    <dbReference type="NCBI Taxonomy" id="1619313"/>
    <lineage>
        <taxon>Bacteria</taxon>
        <taxon>Pseudomonadati</taxon>
        <taxon>Pseudomonadota</taxon>
        <taxon>Gammaproteobacteria</taxon>
        <taxon>Enterobacterales</taxon>
        <taxon>Erwiniaceae</taxon>
        <taxon>Duffyella</taxon>
    </lineage>
</organism>
<dbReference type="KEGG" id="ege:EM595_p1046"/>
<keyword evidence="2" id="KW-1185">Reference proteome</keyword>
<dbReference type="AlphaFoldDB" id="A0A0U5LB04"/>
<evidence type="ECO:0000313" key="2">
    <source>
        <dbReference type="Proteomes" id="UP000059419"/>
    </source>
</evidence>
<dbReference type="EMBL" id="LN907829">
    <property type="protein sequence ID" value="CUU26293.1"/>
    <property type="molecule type" value="Genomic_DNA"/>
</dbReference>
<reference evidence="2" key="1">
    <citation type="submission" date="2015-11" db="EMBL/GenBank/DDBJ databases">
        <authorList>
            <person name="Blom J."/>
        </authorList>
    </citation>
    <scope>NUCLEOTIDE SEQUENCE [LARGE SCALE GENOMIC DNA]</scope>
    <source>
        <plasmid evidence="2">pEM02</plasmid>
    </source>
</reference>
<geneLocation type="plasmid" evidence="2">
    <name>pEM02</name>
</geneLocation>
<proteinExistence type="predicted"/>
<name>A0A0U5LB04_9GAMM</name>